<proteinExistence type="predicted"/>
<feature type="coiled-coil region" evidence="1">
    <location>
        <begin position="794"/>
        <end position="905"/>
    </location>
</feature>
<dbReference type="AlphaFoldDB" id="A0A2G9HW73"/>
<feature type="coiled-coil region" evidence="1">
    <location>
        <begin position="412"/>
        <end position="538"/>
    </location>
</feature>
<accession>A0A2G9HW73</accession>
<feature type="region of interest" description="Disordered" evidence="2">
    <location>
        <begin position="1"/>
        <end position="113"/>
    </location>
</feature>
<evidence type="ECO:0000313" key="4">
    <source>
        <dbReference type="EMBL" id="PIN21768.1"/>
    </source>
</evidence>
<feature type="domain" description="DUF7653" evidence="3">
    <location>
        <begin position="605"/>
        <end position="734"/>
    </location>
</feature>
<protein>
    <recommendedName>
        <fullName evidence="3">DUF7653 domain-containing protein</fullName>
    </recommendedName>
</protein>
<evidence type="ECO:0000259" key="3">
    <source>
        <dbReference type="Pfam" id="PF24670"/>
    </source>
</evidence>
<feature type="coiled-coil region" evidence="1">
    <location>
        <begin position="702"/>
        <end position="729"/>
    </location>
</feature>
<feature type="region of interest" description="Disordered" evidence="2">
    <location>
        <begin position="298"/>
        <end position="325"/>
    </location>
</feature>
<dbReference type="EMBL" id="NKXS01000890">
    <property type="protein sequence ID" value="PIN21768.1"/>
    <property type="molecule type" value="Genomic_DNA"/>
</dbReference>
<name>A0A2G9HW73_9LAMI</name>
<feature type="coiled-coil region" evidence="1">
    <location>
        <begin position="604"/>
        <end position="638"/>
    </location>
</feature>
<comment type="caution">
    <text evidence="4">The sequence shown here is derived from an EMBL/GenBank/DDBJ whole genome shotgun (WGS) entry which is preliminary data.</text>
</comment>
<evidence type="ECO:0000256" key="2">
    <source>
        <dbReference type="SAM" id="MobiDB-lite"/>
    </source>
</evidence>
<dbReference type="Proteomes" id="UP000231279">
    <property type="component" value="Unassembled WGS sequence"/>
</dbReference>
<dbReference type="PANTHER" id="PTHR47491">
    <property type="entry name" value="CAP-GLY DOMAIN LINKER"/>
    <property type="match status" value="1"/>
</dbReference>
<dbReference type="Gene3D" id="1.10.287.2610">
    <property type="match status" value="1"/>
</dbReference>
<evidence type="ECO:0000313" key="5">
    <source>
        <dbReference type="Proteomes" id="UP000231279"/>
    </source>
</evidence>
<evidence type="ECO:0000256" key="1">
    <source>
        <dbReference type="SAM" id="Coils"/>
    </source>
</evidence>
<dbReference type="PANTHER" id="PTHR47491:SF5">
    <property type="entry name" value="CAP-GLY DOMAIN LINKER"/>
    <property type="match status" value="1"/>
</dbReference>
<keyword evidence="1" id="KW-0175">Coiled coil</keyword>
<reference evidence="5" key="1">
    <citation type="journal article" date="2018" name="Gigascience">
        <title>Genome assembly of the Pink Ipe (Handroanthus impetiginosus, Bignoniaceae), a highly valued, ecologically keystone Neotropical timber forest tree.</title>
        <authorList>
            <person name="Silva-Junior O.B."/>
            <person name="Grattapaglia D."/>
            <person name="Novaes E."/>
            <person name="Collevatti R.G."/>
        </authorList>
    </citation>
    <scope>NUCLEOTIDE SEQUENCE [LARGE SCALE GENOMIC DNA]</scope>
    <source>
        <strain evidence="5">cv. UFG-1</strain>
    </source>
</reference>
<gene>
    <name evidence="4" type="ORF">CDL12_05538</name>
</gene>
<dbReference type="OrthoDB" id="1938127at2759"/>
<keyword evidence="5" id="KW-1185">Reference proteome</keyword>
<feature type="compositionally biased region" description="Basic and acidic residues" evidence="2">
    <location>
        <begin position="26"/>
        <end position="46"/>
    </location>
</feature>
<dbReference type="STRING" id="429701.A0A2G9HW73"/>
<feature type="compositionally biased region" description="Basic and acidic residues" evidence="2">
    <location>
        <begin position="302"/>
        <end position="318"/>
    </location>
</feature>
<sequence>MKKLFFFRSHSSNSSNNQLSPTDKQVYWEKPTERVEKSTKNNRGSEDQGFGSSPCLRRSLSFSSGSVYDSGKGLRNNRDRAGSPCSASYYSSKQSGHHSSSRALTPERQTRKKCIDAAMDRNVQRMGKFDSVASRAHPDLLEISSNCSSNVSSKVLDRYIDGEQQMERGEPKSKISLRNQFENGNLFAKRPPKFQFTAPVSHDARKQKPKSQSFRETKISQFQLPSKDGVDNGYCNESPRKLAKHVVERLSQSQFMRMRSKEFDCDSPITIEDIYENRSPGAYKAQVCQENCMMSWQTETSDGSHNEETSEFSEKEASGNEDIGDENINAVTDADLELFKRFKEAEDRAATLSEELENGNFLQLRGLGAPALIQVIRSLTEDKVNMAVEVSSVLEDRIAEKALFREKLKIGGEELDAQSRRLEKEKNELQLALEKELDRRSTEWSLKLEKLQAEEHRLRERVRELAELNVSLQREVSSSSEREMDTRTKITESERQLGGLSIQVKEAREENHYLRKTLSEMQDKTRAAEEDRDCIRRNYDEKVAECKDMHQAISRMQRTCNDQEKTIDGLRGLCEELGKKNSQENFDFGFTKLHVEHMRLAGVEHALRKEVESYRAEVDSLRHENIDLLNRLKNNREEGTFLTFKLDRELQSRISCLQNQMLPLLTESSQLGRKLLDYVKTNGGFPLKKGPASATCLDSQVLVDCEVKLQGLERAVENLTTSMQTMSRVLQEKSALLHEKFNAVGLDPQTHSSVDGSYKRIEQKPEDILRSELKAETLLTSLLREKLYCKERDVEQLQAELAAAVRGNDILKCEVQNAMDNFSCVNHKMKELELQMMKKDETISHLQDDLQECKKELAIVRGILPKVSEERDMMWEEVKQYTEKNMLLSSEVNVLRKKIEALDEDILLKEGQITILKDTIGKPFDLLASPDSNDFWTDTR</sequence>
<dbReference type="Pfam" id="PF24670">
    <property type="entry name" value="DUF7653"/>
    <property type="match status" value="1"/>
</dbReference>
<organism evidence="4 5">
    <name type="scientific">Handroanthus impetiginosus</name>
    <dbReference type="NCBI Taxonomy" id="429701"/>
    <lineage>
        <taxon>Eukaryota</taxon>
        <taxon>Viridiplantae</taxon>
        <taxon>Streptophyta</taxon>
        <taxon>Embryophyta</taxon>
        <taxon>Tracheophyta</taxon>
        <taxon>Spermatophyta</taxon>
        <taxon>Magnoliopsida</taxon>
        <taxon>eudicotyledons</taxon>
        <taxon>Gunneridae</taxon>
        <taxon>Pentapetalae</taxon>
        <taxon>asterids</taxon>
        <taxon>lamiids</taxon>
        <taxon>Lamiales</taxon>
        <taxon>Bignoniaceae</taxon>
        <taxon>Crescentiina</taxon>
        <taxon>Tabebuia alliance</taxon>
        <taxon>Handroanthus</taxon>
    </lineage>
</organism>
<dbReference type="InterPro" id="IPR056070">
    <property type="entry name" value="DUF7653"/>
</dbReference>